<accession>A0A1I3GU63</accession>
<sequence length="109" mass="12338">MLVRLNLFLAVFTIFILVAVLAIPKKVNSQAMPISDVKEQALSDFIKTQQPLQGLAERGEADDRKILFRLYDQLRNVDVASYNADIHAAAAYKVMKMTRRLEKNQADDS</sequence>
<proteinExistence type="predicted"/>
<reference evidence="1 2" key="1">
    <citation type="submission" date="2016-10" db="EMBL/GenBank/DDBJ databases">
        <authorList>
            <person name="de Groot N.N."/>
        </authorList>
    </citation>
    <scope>NUCLEOTIDE SEQUENCE [LARGE SCALE GENOMIC DNA]</scope>
    <source>
        <strain evidence="1 2">RK1</strain>
    </source>
</reference>
<dbReference type="OrthoDB" id="1418210at2"/>
<protein>
    <submittedName>
        <fullName evidence="1">Uncharacterized protein</fullName>
    </submittedName>
</protein>
<organism evidence="1 2">
    <name type="scientific">Parapedobacter indicus</name>
    <dbReference type="NCBI Taxonomy" id="1477437"/>
    <lineage>
        <taxon>Bacteria</taxon>
        <taxon>Pseudomonadati</taxon>
        <taxon>Bacteroidota</taxon>
        <taxon>Sphingobacteriia</taxon>
        <taxon>Sphingobacteriales</taxon>
        <taxon>Sphingobacteriaceae</taxon>
        <taxon>Parapedobacter</taxon>
    </lineage>
</organism>
<dbReference type="Proteomes" id="UP000198670">
    <property type="component" value="Unassembled WGS sequence"/>
</dbReference>
<dbReference type="AlphaFoldDB" id="A0A1I3GU63"/>
<dbReference type="STRING" id="1477437.SAMN05444682_103107"/>
<name>A0A1I3GU63_9SPHI</name>
<dbReference type="RefSeq" id="WP_090625916.1">
    <property type="nucleotide sequence ID" value="NZ_FOQO01000003.1"/>
</dbReference>
<gene>
    <name evidence="1" type="ORF">SAMN05444682_103107</name>
</gene>
<evidence type="ECO:0000313" key="2">
    <source>
        <dbReference type="Proteomes" id="UP000198670"/>
    </source>
</evidence>
<keyword evidence="2" id="KW-1185">Reference proteome</keyword>
<dbReference type="EMBL" id="FOQO01000003">
    <property type="protein sequence ID" value="SFI26920.1"/>
    <property type="molecule type" value="Genomic_DNA"/>
</dbReference>
<evidence type="ECO:0000313" key="1">
    <source>
        <dbReference type="EMBL" id="SFI26920.1"/>
    </source>
</evidence>